<feature type="domain" description="F5/8 type C" evidence="14">
    <location>
        <begin position="841"/>
        <end position="966"/>
    </location>
</feature>
<dbReference type="InterPro" id="IPR027268">
    <property type="entry name" value="Peptidase_M4/M1_CTD_sf"/>
</dbReference>
<comment type="similarity">
    <text evidence="3">Belongs to the peptidase M36 family.</text>
</comment>
<organism evidence="15 16">
    <name type="scientific">Nocardioides koreensis</name>
    <dbReference type="NCBI Taxonomy" id="433651"/>
    <lineage>
        <taxon>Bacteria</taxon>
        <taxon>Bacillati</taxon>
        <taxon>Actinomycetota</taxon>
        <taxon>Actinomycetes</taxon>
        <taxon>Propionibacteriales</taxon>
        <taxon>Nocardioidaceae</taxon>
        <taxon>Nocardioides</taxon>
    </lineage>
</organism>
<keyword evidence="10" id="KW-0482">Metalloprotease</keyword>
<evidence type="ECO:0000256" key="12">
    <source>
        <dbReference type="SAM" id="MobiDB-lite"/>
    </source>
</evidence>
<evidence type="ECO:0000256" key="6">
    <source>
        <dbReference type="ARBA" id="ARBA00022723"/>
    </source>
</evidence>
<evidence type="ECO:0000256" key="11">
    <source>
        <dbReference type="ARBA" id="ARBA00023145"/>
    </source>
</evidence>
<dbReference type="InterPro" id="IPR011096">
    <property type="entry name" value="FTP_domain"/>
</dbReference>
<dbReference type="Pfam" id="PF02128">
    <property type="entry name" value="Peptidase_M36"/>
    <property type="match status" value="2"/>
</dbReference>
<dbReference type="EMBL" id="BAAAQR010000011">
    <property type="protein sequence ID" value="GAA2151071.1"/>
    <property type="molecule type" value="Genomic_DNA"/>
</dbReference>
<dbReference type="PANTHER" id="PTHR33478">
    <property type="entry name" value="EXTRACELLULAR METALLOPROTEINASE MEP"/>
    <property type="match status" value="1"/>
</dbReference>
<evidence type="ECO:0000256" key="5">
    <source>
        <dbReference type="ARBA" id="ARBA00022670"/>
    </source>
</evidence>
<feature type="chain" id="PRO_5046571645" description="F5/8 type C domain-containing protein" evidence="13">
    <location>
        <begin position="38"/>
        <end position="982"/>
    </location>
</feature>
<dbReference type="InterPro" id="IPR013784">
    <property type="entry name" value="Carb-bd-like_fold"/>
</dbReference>
<name>A0ABN2ZZZ0_9ACTN</name>
<protein>
    <recommendedName>
        <fullName evidence="14">F5/8 type C domain-containing protein</fullName>
    </recommendedName>
</protein>
<evidence type="ECO:0000256" key="4">
    <source>
        <dbReference type="ARBA" id="ARBA00022525"/>
    </source>
</evidence>
<dbReference type="InterPro" id="IPR008979">
    <property type="entry name" value="Galactose-bd-like_sf"/>
</dbReference>
<dbReference type="InterPro" id="IPR000421">
    <property type="entry name" value="FA58C"/>
</dbReference>
<evidence type="ECO:0000313" key="15">
    <source>
        <dbReference type="EMBL" id="GAA2151071.1"/>
    </source>
</evidence>
<keyword evidence="6" id="KW-0479">Metal-binding</keyword>
<accession>A0ABN2ZZZ0</accession>
<keyword evidence="9" id="KW-0862">Zinc</keyword>
<dbReference type="RefSeq" id="WP_344154591.1">
    <property type="nucleotide sequence ID" value="NZ_BAAAQR010000011.1"/>
</dbReference>
<dbReference type="PANTHER" id="PTHR33478:SF1">
    <property type="entry name" value="EXTRACELLULAR METALLOPROTEINASE MEP"/>
    <property type="match status" value="1"/>
</dbReference>
<feature type="compositionally biased region" description="Basic and acidic residues" evidence="12">
    <location>
        <begin position="62"/>
        <end position="78"/>
    </location>
</feature>
<evidence type="ECO:0000256" key="1">
    <source>
        <dbReference type="ARBA" id="ARBA00001947"/>
    </source>
</evidence>
<keyword evidence="11" id="KW-0865">Zymogen</keyword>
<comment type="caution">
    <text evidence="15">The sequence shown here is derived from an EMBL/GenBank/DDBJ whole genome shotgun (WGS) entry which is preliminary data.</text>
</comment>
<feature type="region of interest" description="Disordered" evidence="12">
    <location>
        <begin position="843"/>
        <end position="863"/>
    </location>
</feature>
<evidence type="ECO:0000256" key="3">
    <source>
        <dbReference type="ARBA" id="ARBA00006006"/>
    </source>
</evidence>
<dbReference type="PRINTS" id="PR00999">
    <property type="entry name" value="FUNGALYSIN"/>
</dbReference>
<dbReference type="Pfam" id="PF13620">
    <property type="entry name" value="CarboxypepD_reg"/>
    <property type="match status" value="1"/>
</dbReference>
<sequence length="982" mass="103676">MNGMGSGARSRTRTTVVLAAGALALAGGLASGTTSYAAEHPATGTQAPEQAAAPRATSEPRGYFDARRATGDRGRAAELRSTTKASGRPVARTFRRSLADDALLEYDGSTGTVRVLENLDGYLTGPSAKSAAGVAMGYVRAHHDALGLTTGDLSTFHLRRDYRDIAGIHHLSWTQRIGGDTVFGNGLQAAVAKDGRLLMLGGSPVSKAAAPAAAGSARIASPDAAITAARRDLGETTTAPGPRDVAERVLFVTRTGSYRGWQTITMSADHPAVSVLDSASGRLLYRRPLSSDRSSLERSTGKAVDYFPGHRPGGTPHTVDYTGRGWLGGKATRLFGNNAHAYSDLNDDGKAQKGEEAPPKRGHRWSYTLQPFHLKQVSFCDNPYPCSWNPNKPYSWRVNRKQNTAQVFYYVNNWHDHLLKAPIGFTEAAGNFQKRNATRHGVDGDFVDTQTDDGADTDHGLPDGAHIDNANMSTPPDGIRPRMQMYLQHQPGTSYPDGDPFAPTNVGDEADTVYHEYTHGLSNRLVIDPGGFSTLGGVQAGAMGEAWSDWYAMDYLVARGLQEDQPGTVDVVLFQYDGAGVALDRTEPLDCAVGSAADRCSGGATGHAGGYTYADYAQVAGAPEVHADGEIWSQSLWSLRARLGSRTSEALVTRAMELAPANPSFLDMRNAILVADTALFDGTHHAGIWEVFAGRGMGFFAGSLGGDDAAPAPSTTVPPSGNATGTVSGVVRDRDTHEPLAGVPVTLAFQGGAGIANPTAVTGADGRYSLGPVPVGDYGKLVVNGAGYDPERTSVNVTPGGTTRDFDVRRDWAAYSGGARITEFNGPDYGDFGCGPRQAIDNSQATGWSTTTGDNRGTPTNQFRPKHLVVDLHRTVDVSAFGVDPAATCGDGGSASTGDYRIQTASDGTTWTTARTGTFTPDDRGRINELAPTAGANGVRYVRFTILGNQTPDFATSCPDGPYSGCSYTDLTELEVYGTATP</sequence>
<evidence type="ECO:0000256" key="2">
    <source>
        <dbReference type="ARBA" id="ARBA00004613"/>
    </source>
</evidence>
<feature type="signal peptide" evidence="13">
    <location>
        <begin position="1"/>
        <end position="37"/>
    </location>
</feature>
<evidence type="ECO:0000256" key="7">
    <source>
        <dbReference type="ARBA" id="ARBA00022729"/>
    </source>
</evidence>
<feature type="region of interest" description="Disordered" evidence="12">
    <location>
        <begin position="34"/>
        <end position="88"/>
    </location>
</feature>
<dbReference type="PROSITE" id="PS50022">
    <property type="entry name" value="FA58C_3"/>
    <property type="match status" value="1"/>
</dbReference>
<evidence type="ECO:0000256" key="13">
    <source>
        <dbReference type="SAM" id="SignalP"/>
    </source>
</evidence>
<feature type="region of interest" description="Disordered" evidence="12">
    <location>
        <begin position="710"/>
        <end position="729"/>
    </location>
</feature>
<comment type="cofactor">
    <cofactor evidence="1">
        <name>Zn(2+)</name>
        <dbReference type="ChEBI" id="CHEBI:29105"/>
    </cofactor>
</comment>
<dbReference type="InterPro" id="IPR001842">
    <property type="entry name" value="Peptidase_M36"/>
</dbReference>
<keyword evidence="4" id="KW-0964">Secreted</keyword>
<evidence type="ECO:0000313" key="16">
    <source>
        <dbReference type="Proteomes" id="UP001501771"/>
    </source>
</evidence>
<dbReference type="Pfam" id="PF00754">
    <property type="entry name" value="F5_F8_type_C"/>
    <property type="match status" value="1"/>
</dbReference>
<evidence type="ECO:0000256" key="9">
    <source>
        <dbReference type="ARBA" id="ARBA00022833"/>
    </source>
</evidence>
<dbReference type="SUPFAM" id="SSF55486">
    <property type="entry name" value="Metalloproteases ('zincins'), catalytic domain"/>
    <property type="match status" value="1"/>
</dbReference>
<reference evidence="15 16" key="1">
    <citation type="journal article" date="2019" name="Int. J. Syst. Evol. Microbiol.">
        <title>The Global Catalogue of Microorganisms (GCM) 10K type strain sequencing project: providing services to taxonomists for standard genome sequencing and annotation.</title>
        <authorList>
            <consortium name="The Broad Institute Genomics Platform"/>
            <consortium name="The Broad Institute Genome Sequencing Center for Infectious Disease"/>
            <person name="Wu L."/>
            <person name="Ma J."/>
        </authorList>
    </citation>
    <scope>NUCLEOTIDE SEQUENCE [LARGE SCALE GENOMIC DNA]</scope>
    <source>
        <strain evidence="15 16">JCM 16022</strain>
    </source>
</reference>
<keyword evidence="16" id="KW-1185">Reference proteome</keyword>
<evidence type="ECO:0000256" key="8">
    <source>
        <dbReference type="ARBA" id="ARBA00022801"/>
    </source>
</evidence>
<gene>
    <name evidence="15" type="ORF">GCM10009844_32780</name>
</gene>
<dbReference type="Gene3D" id="3.10.170.10">
    <property type="match status" value="1"/>
</dbReference>
<comment type="subcellular location">
    <subcellularLocation>
        <location evidence="2">Secreted</location>
    </subcellularLocation>
</comment>
<evidence type="ECO:0000259" key="14">
    <source>
        <dbReference type="PROSITE" id="PS50022"/>
    </source>
</evidence>
<proteinExistence type="inferred from homology"/>
<dbReference type="SUPFAM" id="SSF49452">
    <property type="entry name" value="Starch-binding domain-like"/>
    <property type="match status" value="1"/>
</dbReference>
<keyword evidence="7 13" id="KW-0732">Signal</keyword>
<feature type="compositionally biased region" description="Low complexity" evidence="12">
    <location>
        <begin position="710"/>
        <end position="720"/>
    </location>
</feature>
<dbReference type="Proteomes" id="UP001501771">
    <property type="component" value="Unassembled WGS sequence"/>
</dbReference>
<dbReference type="Gene3D" id="2.60.120.260">
    <property type="entry name" value="Galactose-binding domain-like"/>
    <property type="match status" value="1"/>
</dbReference>
<dbReference type="InterPro" id="IPR050371">
    <property type="entry name" value="Fungal_virulence_M36"/>
</dbReference>
<dbReference type="Gene3D" id="2.60.40.1120">
    <property type="entry name" value="Carboxypeptidase-like, regulatory domain"/>
    <property type="match status" value="1"/>
</dbReference>
<evidence type="ECO:0000256" key="10">
    <source>
        <dbReference type="ARBA" id="ARBA00023049"/>
    </source>
</evidence>
<dbReference type="SUPFAM" id="SSF49785">
    <property type="entry name" value="Galactose-binding domain-like"/>
    <property type="match status" value="1"/>
</dbReference>
<keyword evidence="8" id="KW-0378">Hydrolase</keyword>
<dbReference type="Gene3D" id="1.10.390.10">
    <property type="entry name" value="Neutral Protease Domain 2"/>
    <property type="match status" value="1"/>
</dbReference>
<keyword evidence="5" id="KW-0645">Protease</keyword>
<dbReference type="Pfam" id="PF07504">
    <property type="entry name" value="FTP"/>
    <property type="match status" value="1"/>
</dbReference>